<name>A0A1Y5FAG1_9BACT</name>
<dbReference type="Gene3D" id="3.40.1350.10">
    <property type="match status" value="1"/>
</dbReference>
<dbReference type="Proteomes" id="UP000196531">
    <property type="component" value="Unassembled WGS sequence"/>
</dbReference>
<dbReference type="EMBL" id="MAAO01000007">
    <property type="protein sequence ID" value="OUR95743.1"/>
    <property type="molecule type" value="Genomic_DNA"/>
</dbReference>
<sequence>MKNGFVSESLMQKHIHENPADLQNGIPELDPDLNESVPRLISLGREIPLLSGPLDNLFIDINGVLTIVECKRYSDSRIKREVYSQVINYTTDLQNMLLDIENKNVFENFKNIISKVSDIEILEELKKDTILSGKNIDHWETEFKKAFARNIRSAYFRVIILCSPTDSIDLSGKQVKSFSGNQIRNLMDIMSFSENKYNNYELILMDMRSRSSSSTIIDSKIIWRRYSKLPMIPLVGNSIRDNASKIERNLAFIPSYSKPHQDTLEKLLANLKGKYRLKENSQGYSINKENKSLYTEISLNEKEWQIRSHQISDNEPIFILLNEINSKAYDSILVSVDRINGPNAVINITLRDNVDSLDETLVLLSYIFENRTR</sequence>
<accession>A0A1Y5FAG1</accession>
<evidence type="ECO:0000313" key="2">
    <source>
        <dbReference type="Proteomes" id="UP000196531"/>
    </source>
</evidence>
<dbReference type="InterPro" id="IPR011856">
    <property type="entry name" value="tRNA_endonuc-like_dom_sf"/>
</dbReference>
<protein>
    <submittedName>
        <fullName evidence="1">Uncharacterized protein</fullName>
    </submittedName>
</protein>
<gene>
    <name evidence="1" type="ORF">A9Q84_14675</name>
</gene>
<dbReference type="AlphaFoldDB" id="A0A1Y5FAG1"/>
<comment type="caution">
    <text evidence="1">The sequence shown here is derived from an EMBL/GenBank/DDBJ whole genome shotgun (WGS) entry which is preliminary data.</text>
</comment>
<dbReference type="GO" id="GO:0003676">
    <property type="term" value="F:nucleic acid binding"/>
    <property type="evidence" value="ECO:0007669"/>
    <property type="project" value="InterPro"/>
</dbReference>
<organism evidence="1 2">
    <name type="scientific">Halobacteriovorax marinus</name>
    <dbReference type="NCBI Taxonomy" id="97084"/>
    <lineage>
        <taxon>Bacteria</taxon>
        <taxon>Pseudomonadati</taxon>
        <taxon>Bdellovibrionota</taxon>
        <taxon>Bacteriovoracia</taxon>
        <taxon>Bacteriovoracales</taxon>
        <taxon>Halobacteriovoraceae</taxon>
        <taxon>Halobacteriovorax</taxon>
    </lineage>
</organism>
<evidence type="ECO:0000313" key="1">
    <source>
        <dbReference type="EMBL" id="OUR95743.1"/>
    </source>
</evidence>
<proteinExistence type="predicted"/>
<reference evidence="2" key="1">
    <citation type="journal article" date="2017" name="Proc. Natl. Acad. Sci. U.S.A.">
        <title>Simulation of Deepwater Horizon oil plume reveals substrate specialization within a complex community of hydrocarbon-degraders.</title>
        <authorList>
            <person name="Hu P."/>
            <person name="Dubinsky E.A."/>
            <person name="Probst A.J."/>
            <person name="Wang J."/>
            <person name="Sieber C.M.K."/>
            <person name="Tom L.M."/>
            <person name="Gardinali P."/>
            <person name="Banfield J.F."/>
            <person name="Atlas R.M."/>
            <person name="Andersen G.L."/>
        </authorList>
    </citation>
    <scope>NUCLEOTIDE SEQUENCE [LARGE SCALE GENOMIC DNA]</scope>
</reference>